<dbReference type="EMBL" id="GG745355">
    <property type="protein sequence ID" value="KNE68034.1"/>
    <property type="molecule type" value="Genomic_DNA"/>
</dbReference>
<evidence type="ECO:0000313" key="2">
    <source>
        <dbReference type="Proteomes" id="UP000054350"/>
    </source>
</evidence>
<sequence length="219" mass="24919">MHSLAPNPVHFCGRLSKKKRDGNELRVASPFWYRAPICLRYLWIREASTNALAIQREYAIRCRLSSTLLTDLNIIDAVRIGDAAAIKRMLEQATSTQKNSDVEDGSARDMALSRCWVPAVLAAAAHIDVAIQLLNEGVWDVPKCRDLSLILLFALRENQIDFVEYLADPCRRCANNFMVPLVTTVSMFEWIVLRNDPILFPNYFLPCDCLTWRSSGWSK</sequence>
<organism evidence="1 2">
    <name type="scientific">Allomyces macrogynus (strain ATCC 38327)</name>
    <name type="common">Allomyces javanicus var. macrogynus</name>
    <dbReference type="NCBI Taxonomy" id="578462"/>
    <lineage>
        <taxon>Eukaryota</taxon>
        <taxon>Fungi</taxon>
        <taxon>Fungi incertae sedis</taxon>
        <taxon>Blastocladiomycota</taxon>
        <taxon>Blastocladiomycetes</taxon>
        <taxon>Blastocladiales</taxon>
        <taxon>Blastocladiaceae</taxon>
        <taxon>Allomyces</taxon>
    </lineage>
</organism>
<dbReference type="VEuPathDB" id="FungiDB:AMAG_13206"/>
<dbReference type="OrthoDB" id="10635866at2759"/>
<reference evidence="2" key="2">
    <citation type="submission" date="2009-11" db="EMBL/GenBank/DDBJ databases">
        <title>The Genome Sequence of Allomyces macrogynus strain ATCC 38327.</title>
        <authorList>
            <consortium name="The Broad Institute Genome Sequencing Platform"/>
            <person name="Russ C."/>
            <person name="Cuomo C."/>
            <person name="Shea T."/>
            <person name="Young S.K."/>
            <person name="Zeng Q."/>
            <person name="Koehrsen M."/>
            <person name="Haas B."/>
            <person name="Borodovsky M."/>
            <person name="Guigo R."/>
            <person name="Alvarado L."/>
            <person name="Berlin A."/>
            <person name="Borenstein D."/>
            <person name="Chen Z."/>
            <person name="Engels R."/>
            <person name="Freedman E."/>
            <person name="Gellesch M."/>
            <person name="Goldberg J."/>
            <person name="Griggs A."/>
            <person name="Gujja S."/>
            <person name="Heiman D."/>
            <person name="Hepburn T."/>
            <person name="Howarth C."/>
            <person name="Jen D."/>
            <person name="Larson L."/>
            <person name="Lewis B."/>
            <person name="Mehta T."/>
            <person name="Park D."/>
            <person name="Pearson M."/>
            <person name="Roberts A."/>
            <person name="Saif S."/>
            <person name="Shenoy N."/>
            <person name="Sisk P."/>
            <person name="Stolte C."/>
            <person name="Sykes S."/>
            <person name="Walk T."/>
            <person name="White J."/>
            <person name="Yandava C."/>
            <person name="Burger G."/>
            <person name="Gray M.W."/>
            <person name="Holland P.W.H."/>
            <person name="King N."/>
            <person name="Lang F.B.F."/>
            <person name="Roger A.J."/>
            <person name="Ruiz-Trillo I."/>
            <person name="Lander E."/>
            <person name="Nusbaum C."/>
        </authorList>
    </citation>
    <scope>NUCLEOTIDE SEQUENCE [LARGE SCALE GENOMIC DNA]</scope>
    <source>
        <strain evidence="2">ATCC 38327</strain>
    </source>
</reference>
<reference evidence="1 2" key="1">
    <citation type="submission" date="2009-11" db="EMBL/GenBank/DDBJ databases">
        <title>Annotation of Allomyces macrogynus ATCC 38327.</title>
        <authorList>
            <consortium name="The Broad Institute Genome Sequencing Platform"/>
            <person name="Russ C."/>
            <person name="Cuomo C."/>
            <person name="Burger G."/>
            <person name="Gray M.W."/>
            <person name="Holland P.W.H."/>
            <person name="King N."/>
            <person name="Lang F.B.F."/>
            <person name="Roger A.J."/>
            <person name="Ruiz-Trillo I."/>
            <person name="Young S.K."/>
            <person name="Zeng Q."/>
            <person name="Gargeya S."/>
            <person name="Fitzgerald M."/>
            <person name="Haas B."/>
            <person name="Abouelleil A."/>
            <person name="Alvarado L."/>
            <person name="Arachchi H.M."/>
            <person name="Berlin A."/>
            <person name="Chapman S.B."/>
            <person name="Gearin G."/>
            <person name="Goldberg J."/>
            <person name="Griggs A."/>
            <person name="Gujja S."/>
            <person name="Hansen M."/>
            <person name="Heiman D."/>
            <person name="Howarth C."/>
            <person name="Larimer J."/>
            <person name="Lui A."/>
            <person name="MacDonald P.J.P."/>
            <person name="McCowen C."/>
            <person name="Montmayeur A."/>
            <person name="Murphy C."/>
            <person name="Neiman D."/>
            <person name="Pearson M."/>
            <person name="Priest M."/>
            <person name="Roberts A."/>
            <person name="Saif S."/>
            <person name="Shea T."/>
            <person name="Sisk P."/>
            <person name="Stolte C."/>
            <person name="Sykes S."/>
            <person name="Wortman J."/>
            <person name="Nusbaum C."/>
            <person name="Birren B."/>
        </authorList>
    </citation>
    <scope>NUCLEOTIDE SEQUENCE [LARGE SCALE GENOMIC DNA]</scope>
    <source>
        <strain evidence="1 2">ATCC 38327</strain>
    </source>
</reference>
<protein>
    <submittedName>
        <fullName evidence="1">Uncharacterized protein</fullName>
    </submittedName>
</protein>
<dbReference type="AlphaFoldDB" id="A0A0L0T0D2"/>
<proteinExistence type="predicted"/>
<name>A0A0L0T0D2_ALLM3</name>
<dbReference type="Proteomes" id="UP000054350">
    <property type="component" value="Unassembled WGS sequence"/>
</dbReference>
<evidence type="ECO:0000313" key="1">
    <source>
        <dbReference type="EMBL" id="KNE68034.1"/>
    </source>
</evidence>
<accession>A0A0L0T0D2</accession>
<keyword evidence="2" id="KW-1185">Reference proteome</keyword>
<gene>
    <name evidence="1" type="ORF">AMAG_13206</name>
</gene>